<evidence type="ECO:0008006" key="5">
    <source>
        <dbReference type="Google" id="ProtNLM"/>
    </source>
</evidence>
<name>A0A380G2R7_9STAP</name>
<evidence type="ECO:0000313" key="1">
    <source>
        <dbReference type="EMBL" id="SUM44630.1"/>
    </source>
</evidence>
<evidence type="ECO:0000313" key="2">
    <source>
        <dbReference type="EMBL" id="TGE15106.1"/>
    </source>
</evidence>
<organism evidence="1 3">
    <name type="scientific">Staphylococcus petrasii</name>
    <dbReference type="NCBI Taxonomy" id="1276936"/>
    <lineage>
        <taxon>Bacteria</taxon>
        <taxon>Bacillati</taxon>
        <taxon>Bacillota</taxon>
        <taxon>Bacilli</taxon>
        <taxon>Bacillales</taxon>
        <taxon>Staphylococcaceae</taxon>
        <taxon>Staphylococcus</taxon>
    </lineage>
</organism>
<evidence type="ECO:0000313" key="3">
    <source>
        <dbReference type="Proteomes" id="UP000254047"/>
    </source>
</evidence>
<protein>
    <recommendedName>
        <fullName evidence="5">DUF2187 domain-containing protein</fullName>
    </recommendedName>
</protein>
<evidence type="ECO:0000313" key="4">
    <source>
        <dbReference type="Proteomes" id="UP000297598"/>
    </source>
</evidence>
<dbReference type="Proteomes" id="UP000254047">
    <property type="component" value="Unassembled WGS sequence"/>
</dbReference>
<dbReference type="RefSeq" id="WP_103297508.1">
    <property type="nucleotide sequence ID" value="NZ_PPQT01000025.1"/>
</dbReference>
<dbReference type="AlphaFoldDB" id="A0A380G2R7"/>
<reference evidence="1 3" key="1">
    <citation type="submission" date="2018-06" db="EMBL/GenBank/DDBJ databases">
        <authorList>
            <consortium name="Pathogen Informatics"/>
            <person name="Doyle S."/>
        </authorList>
    </citation>
    <scope>NUCLEOTIDE SEQUENCE [LARGE SCALE GENOMIC DNA]</scope>
    <source>
        <strain evidence="1 3">NCTC13830</strain>
    </source>
</reference>
<reference evidence="2 4" key="2">
    <citation type="submission" date="2019-04" db="EMBL/GenBank/DDBJ databases">
        <title>Genomic characterization of Staphylococcus petrasii strains.</title>
        <authorList>
            <person name="Vrbovska V."/>
            <person name="Kovarovic V."/>
            <person name="Maslanova I."/>
            <person name="Indrakova A."/>
            <person name="Petras P."/>
            <person name="Sedo O."/>
            <person name="Svec P."/>
            <person name="Fisarova L."/>
            <person name="Sedlacek I."/>
            <person name="Doskar J."/>
            <person name="Pantucek R."/>
        </authorList>
    </citation>
    <scope>NUCLEOTIDE SEQUENCE [LARGE SCALE GENOMIC DNA]</scope>
    <source>
        <strain evidence="2 4">P5404</strain>
    </source>
</reference>
<gene>
    <name evidence="2" type="ORF">BJR09_12080</name>
    <name evidence="1" type="ORF">NCTC13830_02038</name>
</gene>
<dbReference type="EMBL" id="SRLS01000027">
    <property type="protein sequence ID" value="TGE15106.1"/>
    <property type="molecule type" value="Genomic_DNA"/>
</dbReference>
<sequence>MKIEDLKVGQRIKFAASEYHLSLKGVVKEKYEQDGQIKAVIKVANYRIIIDNTYLIFTD</sequence>
<dbReference type="Proteomes" id="UP000297598">
    <property type="component" value="Unassembled WGS sequence"/>
</dbReference>
<keyword evidence="4" id="KW-1185">Reference proteome</keyword>
<dbReference type="EMBL" id="UHDO01000001">
    <property type="protein sequence ID" value="SUM44630.1"/>
    <property type="molecule type" value="Genomic_DNA"/>
</dbReference>
<proteinExistence type="predicted"/>
<accession>A0A380G2R7</accession>